<protein>
    <submittedName>
        <fullName evidence="1">Uncharacterized protein</fullName>
    </submittedName>
</protein>
<dbReference type="EMBL" id="PP934186">
    <property type="protein sequence ID" value="XDG30880.1"/>
    <property type="molecule type" value="Genomic_DNA"/>
</dbReference>
<name>A0AB39AJB1_9CAUD</name>
<evidence type="ECO:0000313" key="1">
    <source>
        <dbReference type="EMBL" id="XDG30880.1"/>
    </source>
</evidence>
<organism evidence="1">
    <name type="scientific">Vibrio phage P018-4</name>
    <dbReference type="NCBI Taxonomy" id="3229728"/>
    <lineage>
        <taxon>Viruses</taxon>
        <taxon>Duplodnaviria</taxon>
        <taxon>Heunggongvirae</taxon>
        <taxon>Uroviricota</taxon>
        <taxon>Caudoviricetes</taxon>
    </lineage>
</organism>
<sequence length="107" mass="12270">MKQGAIKSDGGSSSYYDIEVPVWLLELLNFRYNEGKCYIKTEEINEILGNDFNYSTIFKSMVRAISIENGVGKAGNTHGYECNKMRYYTDRVEESFNRKGLSDAEKE</sequence>
<proteinExistence type="predicted"/>
<accession>A0AB39AJB1</accession>
<reference evidence="1" key="1">
    <citation type="submission" date="2024-06" db="EMBL/GenBank/DDBJ databases">
        <authorList>
            <person name="Yang R."/>
        </authorList>
    </citation>
    <scope>NUCLEOTIDE SEQUENCE</scope>
</reference>